<dbReference type="Gene3D" id="3.90.180.10">
    <property type="entry name" value="Medium-chain alcohol dehydrogenases, catalytic domain"/>
    <property type="match status" value="1"/>
</dbReference>
<evidence type="ECO:0000256" key="6">
    <source>
        <dbReference type="ARBA" id="ARBA00023002"/>
    </source>
</evidence>
<accession>A0A1I3JX75</accession>
<comment type="similarity">
    <text evidence="2">Belongs to the zinc-containing alcohol dehydrogenase family.</text>
</comment>
<reference evidence="8 9" key="1">
    <citation type="submission" date="2016-10" db="EMBL/GenBank/DDBJ databases">
        <authorList>
            <person name="de Groot N.N."/>
        </authorList>
    </citation>
    <scope>NUCLEOTIDE SEQUENCE [LARGE SCALE GENOMIC DNA]</scope>
    <source>
        <strain evidence="8 9">CGMCC 1.11030</strain>
    </source>
</reference>
<name>A0A1I3JX75_9RHOB</name>
<evidence type="ECO:0000256" key="3">
    <source>
        <dbReference type="ARBA" id="ARBA00013190"/>
    </source>
</evidence>
<dbReference type="AlphaFoldDB" id="A0A1I3JX75"/>
<dbReference type="InterPro" id="IPR013149">
    <property type="entry name" value="ADH-like_C"/>
</dbReference>
<evidence type="ECO:0000256" key="1">
    <source>
        <dbReference type="ARBA" id="ARBA00001947"/>
    </source>
</evidence>
<dbReference type="Pfam" id="PF00107">
    <property type="entry name" value="ADH_zinc_N"/>
    <property type="match status" value="1"/>
</dbReference>
<dbReference type="SUPFAM" id="SSF50129">
    <property type="entry name" value="GroES-like"/>
    <property type="match status" value="1"/>
</dbReference>
<dbReference type="SMART" id="SM00829">
    <property type="entry name" value="PKS_ER"/>
    <property type="match status" value="1"/>
</dbReference>
<keyword evidence="5" id="KW-0862">Zinc</keyword>
<dbReference type="InterPro" id="IPR013154">
    <property type="entry name" value="ADH-like_N"/>
</dbReference>
<comment type="cofactor">
    <cofactor evidence="1">
        <name>Zn(2+)</name>
        <dbReference type="ChEBI" id="CHEBI:29105"/>
    </cofactor>
</comment>
<dbReference type="Proteomes" id="UP000199377">
    <property type="component" value="Unassembled WGS sequence"/>
</dbReference>
<dbReference type="CDD" id="cd08240">
    <property type="entry name" value="6_hydroxyhexanoate_dh_like"/>
    <property type="match status" value="1"/>
</dbReference>
<dbReference type="InterPro" id="IPR020843">
    <property type="entry name" value="ER"/>
</dbReference>
<keyword evidence="9" id="KW-1185">Reference proteome</keyword>
<evidence type="ECO:0000256" key="4">
    <source>
        <dbReference type="ARBA" id="ARBA00022723"/>
    </source>
</evidence>
<keyword evidence="4" id="KW-0479">Metal-binding</keyword>
<dbReference type="PANTHER" id="PTHR42940:SF8">
    <property type="entry name" value="VACUOLAR PROTEIN SORTING-ASSOCIATED PROTEIN 11"/>
    <property type="match status" value="1"/>
</dbReference>
<dbReference type="InterPro" id="IPR036291">
    <property type="entry name" value="NAD(P)-bd_dom_sf"/>
</dbReference>
<organism evidence="8 9">
    <name type="scientific">Albimonas pacifica</name>
    <dbReference type="NCBI Taxonomy" id="1114924"/>
    <lineage>
        <taxon>Bacteria</taxon>
        <taxon>Pseudomonadati</taxon>
        <taxon>Pseudomonadota</taxon>
        <taxon>Alphaproteobacteria</taxon>
        <taxon>Rhodobacterales</taxon>
        <taxon>Paracoccaceae</taxon>
        <taxon>Albimonas</taxon>
    </lineage>
</organism>
<evidence type="ECO:0000256" key="2">
    <source>
        <dbReference type="ARBA" id="ARBA00008072"/>
    </source>
</evidence>
<proteinExistence type="inferred from homology"/>
<evidence type="ECO:0000259" key="7">
    <source>
        <dbReference type="SMART" id="SM00829"/>
    </source>
</evidence>
<keyword evidence="6" id="KW-0560">Oxidoreductase</keyword>
<evidence type="ECO:0000313" key="8">
    <source>
        <dbReference type="EMBL" id="SFI64857.1"/>
    </source>
</evidence>
<protein>
    <recommendedName>
        <fullName evidence="3">alcohol dehydrogenase</fullName>
        <ecNumber evidence="3">1.1.1.1</ecNumber>
    </recommendedName>
</protein>
<dbReference type="EC" id="1.1.1.1" evidence="3"/>
<dbReference type="InterPro" id="IPR011032">
    <property type="entry name" value="GroES-like_sf"/>
</dbReference>
<dbReference type="GO" id="GO:0046872">
    <property type="term" value="F:metal ion binding"/>
    <property type="evidence" value="ECO:0007669"/>
    <property type="project" value="UniProtKB-KW"/>
</dbReference>
<dbReference type="Pfam" id="PF08240">
    <property type="entry name" value="ADH_N"/>
    <property type="match status" value="1"/>
</dbReference>
<dbReference type="RefSeq" id="WP_092861913.1">
    <property type="nucleotide sequence ID" value="NZ_FOQH01000008.1"/>
</dbReference>
<evidence type="ECO:0000256" key="5">
    <source>
        <dbReference type="ARBA" id="ARBA00022833"/>
    </source>
</evidence>
<dbReference type="GO" id="GO:0004022">
    <property type="term" value="F:alcohol dehydrogenase (NAD+) activity"/>
    <property type="evidence" value="ECO:0007669"/>
    <property type="project" value="UniProtKB-EC"/>
</dbReference>
<gene>
    <name evidence="8" type="ORF">SAMN05216258_108200</name>
</gene>
<feature type="domain" description="Enoyl reductase (ER)" evidence="7">
    <location>
        <begin position="11"/>
        <end position="349"/>
    </location>
</feature>
<dbReference type="OrthoDB" id="5295340at2"/>
<evidence type="ECO:0000313" key="9">
    <source>
        <dbReference type="Proteomes" id="UP000199377"/>
    </source>
</evidence>
<dbReference type="STRING" id="1114924.SAMN05216258_108200"/>
<sequence length="353" mass="38100">MKSYCVVEWHKPFEMIEREDPTPQGREVVVRVRRSGVCHSDVHIWEGYFDYGDGQKFRMEDRGMKLPHTLGHEILGEVIAAGPDVVDPPIGKTMLVHPWIGCGECRACQEERENDCQKMQALGVARPGGFSTHVIVPDAKFLVDIGDVDPTVAAPYACSGVTVYTALKKLLPIHDDEWLAVMGAGGLGLAAITIAKAMGFKNVISVDMGQEKLAAAVDMGADETIDVRDEADPLAALQKKSQGKLLAVLDTVGMEATAQLGFNGLVKTGRYVIVGLHGGTFKAPLPKLPQLALTVRGSYVGSCKDLRELMELVKAGKVKSVPITVRPLEKAYDTIVDLAEGNVVGRVVLTTEA</sequence>
<dbReference type="Gene3D" id="3.40.50.720">
    <property type="entry name" value="NAD(P)-binding Rossmann-like Domain"/>
    <property type="match status" value="1"/>
</dbReference>
<dbReference type="SUPFAM" id="SSF51735">
    <property type="entry name" value="NAD(P)-binding Rossmann-fold domains"/>
    <property type="match status" value="1"/>
</dbReference>
<dbReference type="EMBL" id="FOQH01000008">
    <property type="protein sequence ID" value="SFI64857.1"/>
    <property type="molecule type" value="Genomic_DNA"/>
</dbReference>
<dbReference type="PANTHER" id="PTHR42940">
    <property type="entry name" value="ALCOHOL DEHYDROGENASE 1-RELATED"/>
    <property type="match status" value="1"/>
</dbReference>
<dbReference type="GO" id="GO:0005737">
    <property type="term" value="C:cytoplasm"/>
    <property type="evidence" value="ECO:0007669"/>
    <property type="project" value="TreeGrafter"/>
</dbReference>